<proteinExistence type="predicted"/>
<evidence type="ECO:0000259" key="2">
    <source>
        <dbReference type="Pfam" id="PF04608"/>
    </source>
</evidence>
<comment type="function">
    <text evidence="1">Lipid phosphatase which dephosphorylates phosphatidylglycerophosphate (PGP) to phosphatidylglycerol (PG).</text>
</comment>
<dbReference type="EC" id="3.1.3.27" evidence="1"/>
<keyword evidence="1" id="KW-1003">Cell membrane</keyword>
<protein>
    <recommendedName>
        <fullName evidence="1">Phosphatidylglycerophosphatase A</fullName>
        <ecNumber evidence="1">3.1.3.27</ecNumber>
    </recommendedName>
    <alternativeName>
        <fullName evidence="1">Phosphatidylglycerolphosphate phosphatase A</fullName>
    </alternativeName>
</protein>
<keyword evidence="1" id="KW-0997">Cell inner membrane</keyword>
<dbReference type="GO" id="GO:0046872">
    <property type="term" value="F:metal ion binding"/>
    <property type="evidence" value="ECO:0007669"/>
    <property type="project" value="UniProtKB-KW"/>
</dbReference>
<keyword evidence="1" id="KW-0460">Magnesium</keyword>
<comment type="pathway">
    <text evidence="1">Phospholipid metabolism; phosphatidylglycerol biosynthesis; phosphatidylglycerol from CDP-diacylglycerol: step 2/2.</text>
</comment>
<dbReference type="Pfam" id="PF04608">
    <property type="entry name" value="PgpA"/>
    <property type="match status" value="1"/>
</dbReference>
<dbReference type="Proteomes" id="UP000282597">
    <property type="component" value="Chromosome"/>
</dbReference>
<dbReference type="CDD" id="cd06971">
    <property type="entry name" value="PgpA"/>
    <property type="match status" value="1"/>
</dbReference>
<dbReference type="PANTHER" id="PTHR36305:SF1">
    <property type="entry name" value="PHOSPHATIDYLGLYCEROPHOSPHATASE A"/>
    <property type="match status" value="1"/>
</dbReference>
<sequence length="180" mass="19899">MHPKTSTHTANQSNAKKPSQRLTVRFLFSHPAHILSLGLGSGLSPIMPGTLGTLLGWVSFVALDRYLTPGHWVALICLGFLIGIPACAYTAKALNMSDPSAVNWDEMVAFWLILLFIMPASFGVQLAAFLIFRFFDMVKPPPIRYFDRHVKGGFGIMLDDIIAALCTLLTFAIWVRLTSF</sequence>
<evidence type="ECO:0000313" key="4">
    <source>
        <dbReference type="Proteomes" id="UP000282597"/>
    </source>
</evidence>
<dbReference type="GO" id="GO:0005886">
    <property type="term" value="C:plasma membrane"/>
    <property type="evidence" value="ECO:0007669"/>
    <property type="project" value="UniProtKB-SubCell"/>
</dbReference>
<organism evidence="3 4">
    <name type="scientific">Mycoavidus cysteinexigens</name>
    <dbReference type="NCBI Taxonomy" id="1553431"/>
    <lineage>
        <taxon>Bacteria</taxon>
        <taxon>Pseudomonadati</taxon>
        <taxon>Pseudomonadota</taxon>
        <taxon>Betaproteobacteria</taxon>
        <taxon>Burkholderiales</taxon>
        <taxon>Burkholderiaceae</taxon>
        <taxon>Mycoavidus</taxon>
    </lineage>
</organism>
<gene>
    <name evidence="3" type="ORF">MCB1EB_0138</name>
</gene>
<feature type="domain" description="YutG/PgpA" evidence="2">
    <location>
        <begin position="35"/>
        <end position="172"/>
    </location>
</feature>
<dbReference type="InterPro" id="IPR026037">
    <property type="entry name" value="PgpA"/>
</dbReference>
<name>A0A2Z6ESC1_9BURK</name>
<dbReference type="InterPro" id="IPR036681">
    <property type="entry name" value="PgpA-like_sf"/>
</dbReference>
<dbReference type="PANTHER" id="PTHR36305">
    <property type="entry name" value="PHOSPHATIDYLGLYCEROPHOSPHATASE A"/>
    <property type="match status" value="1"/>
</dbReference>
<keyword evidence="1" id="KW-0443">Lipid metabolism</keyword>
<comment type="catalytic activity">
    <reaction evidence="1">
        <text>a 1,2-diacyl-sn-glycero-3-phospho-(1'-sn-glycero-3'-phosphate) + H2O = a 1,2-diacyl-sn-glycero-3-phospho-(1'-sn-glycerol) + phosphate</text>
        <dbReference type="Rhea" id="RHEA:33751"/>
        <dbReference type="ChEBI" id="CHEBI:15377"/>
        <dbReference type="ChEBI" id="CHEBI:43474"/>
        <dbReference type="ChEBI" id="CHEBI:60110"/>
        <dbReference type="ChEBI" id="CHEBI:64716"/>
        <dbReference type="EC" id="3.1.3.27"/>
    </reaction>
</comment>
<keyword evidence="1" id="KW-0442">Lipid degradation</keyword>
<keyword evidence="1" id="KW-0595">Phospholipid degradation</keyword>
<reference evidence="3 4" key="1">
    <citation type="journal article" date="2018" name="Microbes Environ.">
        <title>Comparative Genomic Insights into Endofungal Lifestyles of Two Bacterial Endosymbionts, Mycoavidus cysteinexigens and Burkholderia rhizoxinica.</title>
        <authorList>
            <person name="Sharmin D."/>
            <person name="Guo Y."/>
            <person name="Nishizawa T."/>
            <person name="Ohshima S."/>
            <person name="Sato Y."/>
            <person name="Takashima Y."/>
            <person name="Narisawa K."/>
            <person name="Ohta H."/>
        </authorList>
    </citation>
    <scope>NUCLEOTIDE SEQUENCE [LARGE SCALE GENOMIC DNA]</scope>
    <source>
        <strain evidence="3 4">B1-EB</strain>
    </source>
</reference>
<keyword evidence="1" id="KW-0378">Hydrolase</keyword>
<dbReference type="EMBL" id="AP018150">
    <property type="protein sequence ID" value="BBE08299.1"/>
    <property type="molecule type" value="Genomic_DNA"/>
</dbReference>
<dbReference type="GO" id="GO:0008962">
    <property type="term" value="F:phosphatidylglycerophosphatase activity"/>
    <property type="evidence" value="ECO:0007669"/>
    <property type="project" value="UniProtKB-EC"/>
</dbReference>
<evidence type="ECO:0000256" key="1">
    <source>
        <dbReference type="PIRNR" id="PIRNR006162"/>
    </source>
</evidence>
<comment type="subcellular location">
    <subcellularLocation>
        <location evidence="1">Cell inner membrane</location>
        <topology evidence="1">Multi-pass membrane protein</topology>
    </subcellularLocation>
</comment>
<keyword evidence="1" id="KW-1208">Phospholipid metabolism</keyword>
<dbReference type="InterPro" id="IPR007686">
    <property type="entry name" value="YutG/PgpA"/>
</dbReference>
<evidence type="ECO:0000313" key="3">
    <source>
        <dbReference type="EMBL" id="BBE08299.1"/>
    </source>
</evidence>
<dbReference type="SUPFAM" id="SSF101307">
    <property type="entry name" value="YutG-like"/>
    <property type="match status" value="1"/>
</dbReference>
<keyword evidence="1" id="KW-0472">Membrane</keyword>
<keyword evidence="4" id="KW-1185">Reference proteome</keyword>
<dbReference type="UniPathway" id="UPA00084">
    <property type="reaction ID" value="UER00504"/>
</dbReference>
<keyword evidence="1" id="KW-0812">Transmembrane</keyword>
<dbReference type="AlphaFoldDB" id="A0A2Z6ESC1"/>
<keyword evidence="1" id="KW-0479">Metal-binding</keyword>
<dbReference type="KEGG" id="mcys:MCB1EB_0138"/>
<dbReference type="GO" id="GO:0009395">
    <property type="term" value="P:phospholipid catabolic process"/>
    <property type="evidence" value="ECO:0007669"/>
    <property type="project" value="UniProtKB-KW"/>
</dbReference>
<accession>A0A2Z6ESC1</accession>
<dbReference type="PIRSF" id="PIRSF006162">
    <property type="entry name" value="PgpA"/>
    <property type="match status" value="1"/>
</dbReference>
<dbReference type="GO" id="GO:0006655">
    <property type="term" value="P:phosphatidylglycerol biosynthetic process"/>
    <property type="evidence" value="ECO:0007669"/>
    <property type="project" value="UniProtKB-UniPathway"/>
</dbReference>
<comment type="cofactor">
    <cofactor evidence="1">
        <name>Mg(2+)</name>
        <dbReference type="ChEBI" id="CHEBI:18420"/>
    </cofactor>
</comment>
<dbReference type="RefSeq" id="WP_045363675.1">
    <property type="nucleotide sequence ID" value="NZ_AP018150.1"/>
</dbReference>